<evidence type="ECO:0000313" key="2">
    <source>
        <dbReference type="Proteomes" id="UP000823635"/>
    </source>
</evidence>
<sequence>MVDKKNSNMAGLTSITLPAGLTTIGEDAFAYSSLDIVTCLAETPPSLGNNAFLCSLTNIYVPAGAVDAYKTAWSEFADIITAIP</sequence>
<dbReference type="AlphaFoldDB" id="A0A9D9GV95"/>
<dbReference type="Proteomes" id="UP000823635">
    <property type="component" value="Unassembled WGS sequence"/>
</dbReference>
<comment type="caution">
    <text evidence="1">The sequence shown here is derived from an EMBL/GenBank/DDBJ whole genome shotgun (WGS) entry which is preliminary data.</text>
</comment>
<dbReference type="InterPro" id="IPR026906">
    <property type="entry name" value="LRR_5"/>
</dbReference>
<dbReference type="EMBL" id="JADINB010000014">
    <property type="protein sequence ID" value="MBO8428420.1"/>
    <property type="molecule type" value="Genomic_DNA"/>
</dbReference>
<dbReference type="Gene3D" id="3.80.10.10">
    <property type="entry name" value="Ribonuclease Inhibitor"/>
    <property type="match status" value="1"/>
</dbReference>
<dbReference type="InterPro" id="IPR032675">
    <property type="entry name" value="LRR_dom_sf"/>
</dbReference>
<evidence type="ECO:0000313" key="1">
    <source>
        <dbReference type="EMBL" id="MBO8428420.1"/>
    </source>
</evidence>
<accession>A0A9D9GV95</accession>
<reference evidence="1" key="2">
    <citation type="journal article" date="2021" name="PeerJ">
        <title>Extensive microbial diversity within the chicken gut microbiome revealed by metagenomics and culture.</title>
        <authorList>
            <person name="Gilroy R."/>
            <person name="Ravi A."/>
            <person name="Getino M."/>
            <person name="Pursley I."/>
            <person name="Horton D.L."/>
            <person name="Alikhan N.F."/>
            <person name="Baker D."/>
            <person name="Gharbi K."/>
            <person name="Hall N."/>
            <person name="Watson M."/>
            <person name="Adriaenssens E.M."/>
            <person name="Foster-Nyarko E."/>
            <person name="Jarju S."/>
            <person name="Secka A."/>
            <person name="Antonio M."/>
            <person name="Oren A."/>
            <person name="Chaudhuri R.R."/>
            <person name="La Ragione R."/>
            <person name="Hildebrand F."/>
            <person name="Pallen M.J."/>
        </authorList>
    </citation>
    <scope>NUCLEOTIDE SEQUENCE</scope>
    <source>
        <strain evidence="1">15467</strain>
    </source>
</reference>
<protein>
    <submittedName>
        <fullName evidence="1">Leucine-rich repeat protein</fullName>
    </submittedName>
</protein>
<proteinExistence type="predicted"/>
<organism evidence="1 2">
    <name type="scientific">Candidatus Egerieousia excrementavium</name>
    <dbReference type="NCBI Taxonomy" id="2840778"/>
    <lineage>
        <taxon>Bacteria</taxon>
        <taxon>Pseudomonadati</taxon>
        <taxon>Bacteroidota</taxon>
        <taxon>Bacteroidia</taxon>
        <taxon>Bacteroidales</taxon>
        <taxon>Candidatus Egerieousia</taxon>
    </lineage>
</organism>
<name>A0A9D9GV95_9BACT</name>
<reference evidence="1" key="1">
    <citation type="submission" date="2020-10" db="EMBL/GenBank/DDBJ databases">
        <authorList>
            <person name="Gilroy R."/>
        </authorList>
    </citation>
    <scope>NUCLEOTIDE SEQUENCE</scope>
    <source>
        <strain evidence="1">15467</strain>
    </source>
</reference>
<gene>
    <name evidence="1" type="ORF">IAC68_00600</name>
</gene>
<dbReference type="Pfam" id="PF13306">
    <property type="entry name" value="LRR_5"/>
    <property type="match status" value="1"/>
</dbReference>